<organism evidence="2 3">
    <name type="scientific">Rhizoctonia solani</name>
    <dbReference type="NCBI Taxonomy" id="456999"/>
    <lineage>
        <taxon>Eukaryota</taxon>
        <taxon>Fungi</taxon>
        <taxon>Dikarya</taxon>
        <taxon>Basidiomycota</taxon>
        <taxon>Agaricomycotina</taxon>
        <taxon>Agaricomycetes</taxon>
        <taxon>Cantharellales</taxon>
        <taxon>Ceratobasidiaceae</taxon>
        <taxon>Rhizoctonia</taxon>
    </lineage>
</organism>
<evidence type="ECO:0000256" key="1">
    <source>
        <dbReference type="SAM" id="MobiDB-lite"/>
    </source>
</evidence>
<dbReference type="AlphaFoldDB" id="A0A8H3BDH5"/>
<protein>
    <submittedName>
        <fullName evidence="2">Uncharacterized protein</fullName>
    </submittedName>
</protein>
<feature type="compositionally biased region" description="Low complexity" evidence="1">
    <location>
        <begin position="336"/>
        <end position="365"/>
    </location>
</feature>
<accession>A0A8H3BDH5</accession>
<feature type="region of interest" description="Disordered" evidence="1">
    <location>
        <begin position="336"/>
        <end position="388"/>
    </location>
</feature>
<gene>
    <name evidence="2" type="ORF">RDB_LOCUS148653</name>
</gene>
<name>A0A8H3BDH5_9AGAM</name>
<comment type="caution">
    <text evidence="2">The sequence shown here is derived from an EMBL/GenBank/DDBJ whole genome shotgun (WGS) entry which is preliminary data.</text>
</comment>
<feature type="compositionally biased region" description="Basic and acidic residues" evidence="1">
    <location>
        <begin position="199"/>
        <end position="221"/>
    </location>
</feature>
<feature type="region of interest" description="Disordered" evidence="1">
    <location>
        <begin position="270"/>
        <end position="297"/>
    </location>
</feature>
<dbReference type="Proteomes" id="UP000663846">
    <property type="component" value="Unassembled WGS sequence"/>
</dbReference>
<feature type="region of interest" description="Disordered" evidence="1">
    <location>
        <begin position="460"/>
        <end position="482"/>
    </location>
</feature>
<proteinExistence type="predicted"/>
<evidence type="ECO:0000313" key="2">
    <source>
        <dbReference type="EMBL" id="CAE6453722.1"/>
    </source>
</evidence>
<reference evidence="2" key="1">
    <citation type="submission" date="2021-01" db="EMBL/GenBank/DDBJ databases">
        <authorList>
            <person name="Kaushik A."/>
        </authorList>
    </citation>
    <scope>NUCLEOTIDE SEQUENCE</scope>
    <source>
        <strain evidence="2">AG1-1C</strain>
    </source>
</reference>
<dbReference type="EMBL" id="CAJMWS010000590">
    <property type="protein sequence ID" value="CAE6453722.1"/>
    <property type="molecule type" value="Genomic_DNA"/>
</dbReference>
<feature type="region of interest" description="Disordered" evidence="1">
    <location>
        <begin position="177"/>
        <end position="225"/>
    </location>
</feature>
<sequence length="565" mass="61249">MAPPGSFVHHAEGVVTDHPHHCASFPELRLTVPLTCLTYKGEYMPPCNDSLAEVGSRIRCLSASATKHQHEIQIRFNPSYDILQENVNLPIGNISKRIGVRGLELPKLMDKLEPDTGGASSLFKSLSVTNRPPTPQEPKHKFEYDHEFIVKIEPEPAPASFHHQSTRAEAMDSVLCGVGKPQDEPISPYPTANSSRSCGDAHDSKWSEEGRITTEVPRADSRQSYNSEQSIAMHASIINAFQSFLANKQDALHPLKSTLYSRLNSLCTPHPDINPSSDRAASYPPLNPQPPKNSHYELLSHQDTPESLPMVKSLFGLARYLKSQVGVSASSPNPIAASNAPLPNQTQYSSNNSASGSGTTGETSNPVNNSEQHAKSETNETTNDPELDNLDAHSLYQLSYFCYTLALQRDPSIGNIGTSQNHVPDLFAPTSDDPVPLLIQLDESGSRGIFPGANYPSTSAINTQHHPGGVGSSAKSSDHVSDNRLQTAHIKDRFGGDLSFIDPDNHAQFLPHHVILGQPAAALPTYNSVTYNVAPLIGSNKDINHVHAFRITGSVAMCAVGILVD</sequence>
<evidence type="ECO:0000313" key="3">
    <source>
        <dbReference type="Proteomes" id="UP000663846"/>
    </source>
</evidence>